<protein>
    <submittedName>
        <fullName evidence="2">Uncharacterized protein</fullName>
    </submittedName>
</protein>
<evidence type="ECO:0000256" key="1">
    <source>
        <dbReference type="SAM" id="MobiDB-lite"/>
    </source>
</evidence>
<sequence length="97" mass="10922">MTPPKTECDMADFPIEKGDCDKRKRKRRRLEHASFNVCPVTYKLVRKPHSQRGSVDTALAKRGLSRSTPPGGSLIKMIEKAGRIKAIHIPVEVIAIW</sequence>
<feature type="region of interest" description="Disordered" evidence="1">
    <location>
        <begin position="53"/>
        <end position="72"/>
    </location>
</feature>
<keyword evidence="3" id="KW-1185">Reference proteome</keyword>
<accession>A0AAN8N675</accession>
<name>A0AAN8N675_9PEZI</name>
<dbReference type="EMBL" id="JAVHJM010000009">
    <property type="protein sequence ID" value="KAK6506544.1"/>
    <property type="molecule type" value="Genomic_DNA"/>
</dbReference>
<dbReference type="Proteomes" id="UP001307849">
    <property type="component" value="Unassembled WGS sequence"/>
</dbReference>
<evidence type="ECO:0000313" key="3">
    <source>
        <dbReference type="Proteomes" id="UP001307849"/>
    </source>
</evidence>
<gene>
    <name evidence="2" type="ORF">TWF506_011450</name>
</gene>
<organism evidence="2 3">
    <name type="scientific">Arthrobotrys conoides</name>
    <dbReference type="NCBI Taxonomy" id="74498"/>
    <lineage>
        <taxon>Eukaryota</taxon>
        <taxon>Fungi</taxon>
        <taxon>Dikarya</taxon>
        <taxon>Ascomycota</taxon>
        <taxon>Pezizomycotina</taxon>
        <taxon>Orbiliomycetes</taxon>
        <taxon>Orbiliales</taxon>
        <taxon>Orbiliaceae</taxon>
        <taxon>Arthrobotrys</taxon>
    </lineage>
</organism>
<reference evidence="2 3" key="1">
    <citation type="submission" date="2019-10" db="EMBL/GenBank/DDBJ databases">
        <authorList>
            <person name="Palmer J.M."/>
        </authorList>
    </citation>
    <scope>NUCLEOTIDE SEQUENCE [LARGE SCALE GENOMIC DNA]</scope>
    <source>
        <strain evidence="2 3">TWF506</strain>
    </source>
</reference>
<dbReference type="AlphaFoldDB" id="A0AAN8N675"/>
<proteinExistence type="predicted"/>
<comment type="caution">
    <text evidence="2">The sequence shown here is derived from an EMBL/GenBank/DDBJ whole genome shotgun (WGS) entry which is preliminary data.</text>
</comment>
<evidence type="ECO:0000313" key="2">
    <source>
        <dbReference type="EMBL" id="KAK6506544.1"/>
    </source>
</evidence>